<dbReference type="RefSeq" id="WP_165391423.1">
    <property type="nucleotide sequence ID" value="NZ_SHKX01000012.1"/>
</dbReference>
<dbReference type="EMBL" id="SHKX01000012">
    <property type="protein sequence ID" value="RZU45301.1"/>
    <property type="molecule type" value="Genomic_DNA"/>
</dbReference>
<evidence type="ECO:0000256" key="1">
    <source>
        <dbReference type="SAM" id="Phobius"/>
    </source>
</evidence>
<evidence type="ECO:0000313" key="2">
    <source>
        <dbReference type="EMBL" id="RZU45301.1"/>
    </source>
</evidence>
<dbReference type="Pfam" id="PF10974">
    <property type="entry name" value="DUF2804"/>
    <property type="match status" value="1"/>
</dbReference>
<feature type="transmembrane region" description="Helical" evidence="1">
    <location>
        <begin position="66"/>
        <end position="86"/>
    </location>
</feature>
<accession>A0A4Q7Z608</accession>
<comment type="caution">
    <text evidence="2">The sequence shown here is derived from an EMBL/GenBank/DDBJ whole genome shotgun (WGS) entry which is preliminary data.</text>
</comment>
<reference evidence="2 3" key="1">
    <citation type="submission" date="2019-02" db="EMBL/GenBank/DDBJ databases">
        <title>Genomic Encyclopedia of Type Strains, Phase IV (KMG-IV): sequencing the most valuable type-strain genomes for metagenomic binning, comparative biology and taxonomic classification.</title>
        <authorList>
            <person name="Goeker M."/>
        </authorList>
    </citation>
    <scope>NUCLEOTIDE SEQUENCE [LARGE SCALE GENOMIC DNA]</scope>
    <source>
        <strain evidence="2 3">DSM 105135</strain>
    </source>
</reference>
<evidence type="ECO:0000313" key="3">
    <source>
        <dbReference type="Proteomes" id="UP000292423"/>
    </source>
</evidence>
<sequence>MYQPLDAESPLIVNGKPRFGHFRDSLRHINRDDFIYRNAFGEVRSKLASWVGNKDFQYLGGMSGTLIFGCALAHLRYMAVAFVYVYDVNTRQLWSRSWRSPVGLGLTLASNPREGESRFHLPGLVDIRLNYRNQPREKTLVIHCKELTLEARLDEQDFEPMSLCTRTGYSGFTYACKVAGQPLYGFLELNGKRHDLAEIGAYGHHDFSCGYMRRETWWNWACFSGVIQEGPRKGQRIGLNVSAGVNETGFSENCFWLNGKLIPLHFTRFDFDPENPLETWEVTADNNTLRLRFQPMGMHREVVRAGLVTSHFRQVFGEFSGCMLVDNEEISLNGLTGFVEDQYIKW</sequence>
<dbReference type="PANTHER" id="PTHR35868:SF4">
    <property type="entry name" value="DUF2804 DOMAIN-CONTAINING PROTEIN"/>
    <property type="match status" value="1"/>
</dbReference>
<keyword evidence="1" id="KW-0812">Transmembrane</keyword>
<keyword evidence="1" id="KW-0472">Membrane</keyword>
<gene>
    <name evidence="2" type="ORF">EV700_2120</name>
</gene>
<dbReference type="InterPro" id="IPR021243">
    <property type="entry name" value="DUF2804"/>
</dbReference>
<keyword evidence="3" id="KW-1185">Reference proteome</keyword>
<dbReference type="PANTHER" id="PTHR35868">
    <property type="entry name" value="DUF2804 DOMAIN-CONTAINING PROTEIN-RELATED"/>
    <property type="match status" value="1"/>
</dbReference>
<organism evidence="2 3">
    <name type="scientific">Fluviicoccus keumensis</name>
    <dbReference type="NCBI Taxonomy" id="1435465"/>
    <lineage>
        <taxon>Bacteria</taxon>
        <taxon>Pseudomonadati</taxon>
        <taxon>Pseudomonadota</taxon>
        <taxon>Gammaproteobacteria</taxon>
        <taxon>Moraxellales</taxon>
        <taxon>Moraxellaceae</taxon>
        <taxon>Fluviicoccus</taxon>
    </lineage>
</organism>
<name>A0A4Q7Z608_9GAMM</name>
<proteinExistence type="predicted"/>
<protein>
    <submittedName>
        <fullName evidence="2">Uncharacterized protein DUF2804</fullName>
    </submittedName>
</protein>
<keyword evidence="1" id="KW-1133">Transmembrane helix</keyword>
<dbReference type="Proteomes" id="UP000292423">
    <property type="component" value="Unassembled WGS sequence"/>
</dbReference>
<dbReference type="AlphaFoldDB" id="A0A4Q7Z608"/>